<gene>
    <name evidence="3" type="ORF">JI741_21675</name>
</gene>
<evidence type="ECO:0000313" key="4">
    <source>
        <dbReference type="Proteomes" id="UP000613030"/>
    </source>
</evidence>
<comment type="caution">
    <text evidence="3">The sequence shown here is derived from an EMBL/GenBank/DDBJ whole genome shotgun (WGS) entry which is preliminary data.</text>
</comment>
<dbReference type="PANTHER" id="PTHR22576">
    <property type="entry name" value="MUCOSA ASSOCIATED LYMPHOID TISSUE LYMPHOMA TRANSLOCATION PROTEIN 1/PARACASPASE"/>
    <property type="match status" value="1"/>
</dbReference>
<feature type="domain" description="Caspase family p20" evidence="2">
    <location>
        <begin position="49"/>
        <end position="178"/>
    </location>
</feature>
<reference evidence="3 4" key="1">
    <citation type="submission" date="2021-01" db="EMBL/GenBank/DDBJ databases">
        <title>Chryseolinea sp. Jin1 Genome sequencing and assembly.</title>
        <authorList>
            <person name="Kim I."/>
        </authorList>
    </citation>
    <scope>NUCLEOTIDE SEQUENCE [LARGE SCALE GENOMIC DNA]</scope>
    <source>
        <strain evidence="3 4">Jin1</strain>
    </source>
</reference>
<feature type="chain" id="PRO_5046109623" evidence="1">
    <location>
        <begin position="21"/>
        <end position="272"/>
    </location>
</feature>
<dbReference type="Gene3D" id="3.40.50.1460">
    <property type="match status" value="1"/>
</dbReference>
<protein>
    <submittedName>
        <fullName evidence="3">Caspase family protein</fullName>
    </submittedName>
</protein>
<evidence type="ECO:0000313" key="3">
    <source>
        <dbReference type="EMBL" id="MBL0743856.1"/>
    </source>
</evidence>
<dbReference type="InterPro" id="IPR052039">
    <property type="entry name" value="Caspase-related_regulators"/>
</dbReference>
<dbReference type="InterPro" id="IPR029030">
    <property type="entry name" value="Caspase-like_dom_sf"/>
</dbReference>
<dbReference type="EMBL" id="JAERRB010000008">
    <property type="protein sequence ID" value="MBL0743856.1"/>
    <property type="molecule type" value="Genomic_DNA"/>
</dbReference>
<proteinExistence type="predicted"/>
<organism evidence="3 4">
    <name type="scientific">Chryseolinea lacunae</name>
    <dbReference type="NCBI Taxonomy" id="2801331"/>
    <lineage>
        <taxon>Bacteria</taxon>
        <taxon>Pseudomonadati</taxon>
        <taxon>Bacteroidota</taxon>
        <taxon>Cytophagia</taxon>
        <taxon>Cytophagales</taxon>
        <taxon>Fulvivirgaceae</taxon>
        <taxon>Chryseolinea</taxon>
    </lineage>
</organism>
<dbReference type="InterPro" id="IPR001309">
    <property type="entry name" value="Pept_C14_p20"/>
</dbReference>
<dbReference type="InterPro" id="IPR011600">
    <property type="entry name" value="Pept_C14_caspase"/>
</dbReference>
<evidence type="ECO:0000256" key="1">
    <source>
        <dbReference type="SAM" id="SignalP"/>
    </source>
</evidence>
<keyword evidence="1" id="KW-0732">Signal</keyword>
<dbReference type="SUPFAM" id="SSF52129">
    <property type="entry name" value="Caspase-like"/>
    <property type="match status" value="1"/>
</dbReference>
<keyword evidence="4" id="KW-1185">Reference proteome</keyword>
<sequence length="272" mass="29994">MKKLFVAGMLLAFAISTGTAQQMIKARSGEQVYNIVATATDSATRSAEERKIALVIGNKNYPVSPLQNSVNDANDLAELLRQKNFEVHKVIDGTRLEMRNAVRQFTEKIAQGGVGLFYYSGHGVQVDGDNYLVPVDASYEYKEEVPDVCVSVASILRFMESSNNRLNIMILDACRNSPFKSFSRSGEKGMLRVEAPTGSIVAYSTAPGKTASDGTARNGLYTAKLMKYMNVPGLKIEDIFKQVRIEVSQASGNKQVPWESNSLMGDFYFTRN</sequence>
<evidence type="ECO:0000259" key="2">
    <source>
        <dbReference type="PROSITE" id="PS50208"/>
    </source>
</evidence>
<dbReference type="PROSITE" id="PS50208">
    <property type="entry name" value="CASPASE_P20"/>
    <property type="match status" value="1"/>
</dbReference>
<dbReference type="RefSeq" id="WP_202013398.1">
    <property type="nucleotide sequence ID" value="NZ_JAERRB010000008.1"/>
</dbReference>
<dbReference type="PANTHER" id="PTHR22576:SF37">
    <property type="entry name" value="MUCOSA-ASSOCIATED LYMPHOID TISSUE LYMPHOMA TRANSLOCATION PROTEIN 1"/>
    <property type="match status" value="1"/>
</dbReference>
<accession>A0ABS1KZV9</accession>
<name>A0ABS1KZV9_9BACT</name>
<feature type="signal peptide" evidence="1">
    <location>
        <begin position="1"/>
        <end position="20"/>
    </location>
</feature>
<dbReference type="Proteomes" id="UP000613030">
    <property type="component" value="Unassembled WGS sequence"/>
</dbReference>
<dbReference type="Pfam" id="PF00656">
    <property type="entry name" value="Peptidase_C14"/>
    <property type="match status" value="1"/>
</dbReference>